<evidence type="ECO:0000313" key="1">
    <source>
        <dbReference type="EMBL" id="ORX93462.1"/>
    </source>
</evidence>
<gene>
    <name evidence="1" type="ORF">BCR34DRAFT_608559</name>
</gene>
<comment type="caution">
    <text evidence="1">The sequence shown here is derived from an EMBL/GenBank/DDBJ whole genome shotgun (WGS) entry which is preliminary data.</text>
</comment>
<reference evidence="1 2" key="1">
    <citation type="submission" date="2016-07" db="EMBL/GenBank/DDBJ databases">
        <title>Pervasive Adenine N6-methylation of Active Genes in Fungi.</title>
        <authorList>
            <consortium name="DOE Joint Genome Institute"/>
            <person name="Mondo S.J."/>
            <person name="Dannebaum R.O."/>
            <person name="Kuo R.C."/>
            <person name="Labutti K."/>
            <person name="Haridas S."/>
            <person name="Kuo A."/>
            <person name="Salamov A."/>
            <person name="Ahrendt S.R."/>
            <person name="Lipzen A."/>
            <person name="Sullivan W."/>
            <person name="Andreopoulos W.B."/>
            <person name="Clum A."/>
            <person name="Lindquist E."/>
            <person name="Daum C."/>
            <person name="Ramamoorthy G.K."/>
            <person name="Gryganskyi A."/>
            <person name="Culley D."/>
            <person name="Magnuson J.K."/>
            <person name="James T.Y."/>
            <person name="O'Malley M.A."/>
            <person name="Stajich J.E."/>
            <person name="Spatafora J.W."/>
            <person name="Visel A."/>
            <person name="Grigoriev I.V."/>
        </authorList>
    </citation>
    <scope>NUCLEOTIDE SEQUENCE [LARGE SCALE GENOMIC DNA]</scope>
    <source>
        <strain evidence="1 2">CBS 115471</strain>
    </source>
</reference>
<keyword evidence="2" id="KW-1185">Reference proteome</keyword>
<proteinExistence type="predicted"/>
<dbReference type="EMBL" id="MCFA01000340">
    <property type="protein sequence ID" value="ORX93462.1"/>
    <property type="molecule type" value="Genomic_DNA"/>
</dbReference>
<name>A0A1Y1Y624_9PLEO</name>
<accession>A0A1Y1Y624</accession>
<evidence type="ECO:0000313" key="2">
    <source>
        <dbReference type="Proteomes" id="UP000193144"/>
    </source>
</evidence>
<dbReference type="Proteomes" id="UP000193144">
    <property type="component" value="Unassembled WGS sequence"/>
</dbReference>
<protein>
    <submittedName>
        <fullName evidence="1">Uncharacterized protein</fullName>
    </submittedName>
</protein>
<organism evidence="1 2">
    <name type="scientific">Clohesyomyces aquaticus</name>
    <dbReference type="NCBI Taxonomy" id="1231657"/>
    <lineage>
        <taxon>Eukaryota</taxon>
        <taxon>Fungi</taxon>
        <taxon>Dikarya</taxon>
        <taxon>Ascomycota</taxon>
        <taxon>Pezizomycotina</taxon>
        <taxon>Dothideomycetes</taxon>
        <taxon>Pleosporomycetidae</taxon>
        <taxon>Pleosporales</taxon>
        <taxon>Lindgomycetaceae</taxon>
        <taxon>Clohesyomyces</taxon>
    </lineage>
</organism>
<sequence length="314" mass="35371">MAPPTLESLPYDIKHEIYKHALCRDGPIHVHNGPGQGLGAGILRVNKALYHDAVDVLYHYNYFHISNGVAKSLPWLLEIGPTNLAKSDLSGAAHACAVRDEAEEPGDSGVEYGGLNPNSIINHIARFKDVAAIQQVTNLTLDGEILTIWLMYFNRVMRKPVAYTNPPMKWGLKDAINGCESEIEELDAILVDLGADEQNSPDTYRDHEVMSVLQVVDWNWEEPTFVLDGKPLDDEQGGVFDEPEKYDLGSTVRLFRGVQGLEVMTEALDLHSGNYWPPMAFHLRDLEITERKYENLVGFWNEVRQMGILEWTEE</sequence>
<dbReference type="OrthoDB" id="62952at2759"/>
<dbReference type="AlphaFoldDB" id="A0A1Y1Y624"/>